<evidence type="ECO:0008006" key="2">
    <source>
        <dbReference type="Google" id="ProtNLM"/>
    </source>
</evidence>
<gene>
    <name evidence="1" type="ORF">ENV52_05170</name>
</gene>
<comment type="caution">
    <text evidence="1">The sequence shown here is derived from an EMBL/GenBank/DDBJ whole genome shotgun (WGS) entry which is preliminary data.</text>
</comment>
<reference evidence="1" key="1">
    <citation type="journal article" date="2020" name="mSystems">
        <title>Genome- and Community-Level Interaction Insights into Carbon Utilization and Element Cycling Functions of Hydrothermarchaeota in Hydrothermal Sediment.</title>
        <authorList>
            <person name="Zhou Z."/>
            <person name="Liu Y."/>
            <person name="Xu W."/>
            <person name="Pan J."/>
            <person name="Luo Z.H."/>
            <person name="Li M."/>
        </authorList>
    </citation>
    <scope>NUCLEOTIDE SEQUENCE [LARGE SCALE GENOMIC DNA]</scope>
    <source>
        <strain evidence="1">SpSt-767</strain>
    </source>
</reference>
<sequence length="79" mass="9123">MFSDFCYSCSAPLDMPFFMSSVPHYCNQCVDDDGNLRPYEEIHTGVVEWLKTWQPNIDDAKASERATHYLKAMPAWADK</sequence>
<accession>A0A7V6DPF6</accession>
<dbReference type="EMBL" id="DTGR01000076">
    <property type="protein sequence ID" value="HHS29076.1"/>
    <property type="molecule type" value="Genomic_DNA"/>
</dbReference>
<organism evidence="1">
    <name type="scientific">Desulfobacca acetoxidans</name>
    <dbReference type="NCBI Taxonomy" id="60893"/>
    <lineage>
        <taxon>Bacteria</taxon>
        <taxon>Pseudomonadati</taxon>
        <taxon>Thermodesulfobacteriota</taxon>
        <taxon>Desulfobaccia</taxon>
        <taxon>Desulfobaccales</taxon>
        <taxon>Desulfobaccaceae</taxon>
        <taxon>Desulfobacca</taxon>
    </lineage>
</organism>
<evidence type="ECO:0000313" key="1">
    <source>
        <dbReference type="EMBL" id="HHS29076.1"/>
    </source>
</evidence>
<proteinExistence type="predicted"/>
<protein>
    <recommendedName>
        <fullName evidence="2">Zinc ribbon domain-containing protein</fullName>
    </recommendedName>
</protein>
<name>A0A7V6DPF6_9BACT</name>
<dbReference type="AlphaFoldDB" id="A0A7V6DPF6"/>